<protein>
    <submittedName>
        <fullName evidence="1">Uncharacterized protein</fullName>
    </submittedName>
</protein>
<organism evidence="1 2">
    <name type="scientific">Penicillium cf. viridicatum</name>
    <dbReference type="NCBI Taxonomy" id="2972119"/>
    <lineage>
        <taxon>Eukaryota</taxon>
        <taxon>Fungi</taxon>
        <taxon>Dikarya</taxon>
        <taxon>Ascomycota</taxon>
        <taxon>Pezizomycotina</taxon>
        <taxon>Eurotiomycetes</taxon>
        <taxon>Eurotiomycetidae</taxon>
        <taxon>Eurotiales</taxon>
        <taxon>Aspergillaceae</taxon>
        <taxon>Penicillium</taxon>
    </lineage>
</organism>
<dbReference type="AlphaFoldDB" id="A0A9W9M599"/>
<evidence type="ECO:0000313" key="1">
    <source>
        <dbReference type="EMBL" id="KAJ5187747.1"/>
    </source>
</evidence>
<reference evidence="1" key="2">
    <citation type="journal article" date="2023" name="IMA Fungus">
        <title>Comparative genomic study of the Penicillium genus elucidates a diverse pangenome and 15 lateral gene transfer events.</title>
        <authorList>
            <person name="Petersen C."/>
            <person name="Sorensen T."/>
            <person name="Nielsen M.R."/>
            <person name="Sondergaard T.E."/>
            <person name="Sorensen J.L."/>
            <person name="Fitzpatrick D.A."/>
            <person name="Frisvad J.C."/>
            <person name="Nielsen K.L."/>
        </authorList>
    </citation>
    <scope>NUCLEOTIDE SEQUENCE</scope>
    <source>
        <strain evidence="1">IBT 20477</strain>
    </source>
</reference>
<proteinExistence type="predicted"/>
<accession>A0A9W9M599</accession>
<reference evidence="1" key="1">
    <citation type="submission" date="2022-11" db="EMBL/GenBank/DDBJ databases">
        <authorList>
            <person name="Petersen C."/>
        </authorList>
    </citation>
    <scope>NUCLEOTIDE SEQUENCE</scope>
    <source>
        <strain evidence="1">IBT 20477</strain>
    </source>
</reference>
<dbReference type="EMBL" id="JAPQKQ010000007">
    <property type="protein sequence ID" value="KAJ5187747.1"/>
    <property type="molecule type" value="Genomic_DNA"/>
</dbReference>
<dbReference type="Proteomes" id="UP001150942">
    <property type="component" value="Unassembled WGS sequence"/>
</dbReference>
<sequence length="60" mass="6718">MTASTTSRLRREASCEHADILPCMCAPANRVPRAIIRFRLNPDLIACTPSAPTDDQRHIR</sequence>
<comment type="caution">
    <text evidence="1">The sequence shown here is derived from an EMBL/GenBank/DDBJ whole genome shotgun (WGS) entry which is preliminary data.</text>
</comment>
<evidence type="ECO:0000313" key="2">
    <source>
        <dbReference type="Proteomes" id="UP001150942"/>
    </source>
</evidence>
<name>A0A9W9M599_9EURO</name>
<gene>
    <name evidence="1" type="ORF">N7449_010741</name>
</gene>
<keyword evidence="2" id="KW-1185">Reference proteome</keyword>